<name>A0A0F9MNM6_9ZZZZ</name>
<accession>A0A0F9MNM6</accession>
<protein>
    <submittedName>
        <fullName evidence="1">Uncharacterized protein</fullName>
    </submittedName>
</protein>
<gene>
    <name evidence="1" type="ORF">LCGC14_1360730</name>
</gene>
<evidence type="ECO:0000313" key="1">
    <source>
        <dbReference type="EMBL" id="KKM78370.1"/>
    </source>
</evidence>
<dbReference type="EMBL" id="LAZR01008502">
    <property type="protein sequence ID" value="KKM78370.1"/>
    <property type="molecule type" value="Genomic_DNA"/>
</dbReference>
<dbReference type="AlphaFoldDB" id="A0A0F9MNM6"/>
<reference evidence="1" key="1">
    <citation type="journal article" date="2015" name="Nature">
        <title>Complex archaea that bridge the gap between prokaryotes and eukaryotes.</title>
        <authorList>
            <person name="Spang A."/>
            <person name="Saw J.H."/>
            <person name="Jorgensen S.L."/>
            <person name="Zaremba-Niedzwiedzka K."/>
            <person name="Martijn J."/>
            <person name="Lind A.E."/>
            <person name="van Eijk R."/>
            <person name="Schleper C."/>
            <person name="Guy L."/>
            <person name="Ettema T.J."/>
        </authorList>
    </citation>
    <scope>NUCLEOTIDE SEQUENCE</scope>
</reference>
<sequence length="57" mass="6155">MPGGIKFKKLKKKLARKGVRSPGGLAAFIGRKKYGKKGFAKLGAAGRKRATARRRKG</sequence>
<organism evidence="1">
    <name type="scientific">marine sediment metagenome</name>
    <dbReference type="NCBI Taxonomy" id="412755"/>
    <lineage>
        <taxon>unclassified sequences</taxon>
        <taxon>metagenomes</taxon>
        <taxon>ecological metagenomes</taxon>
    </lineage>
</organism>
<comment type="caution">
    <text evidence="1">The sequence shown here is derived from an EMBL/GenBank/DDBJ whole genome shotgun (WGS) entry which is preliminary data.</text>
</comment>
<proteinExistence type="predicted"/>